<organism evidence="1">
    <name type="scientific">hydrothermal vent metagenome</name>
    <dbReference type="NCBI Taxonomy" id="652676"/>
    <lineage>
        <taxon>unclassified sequences</taxon>
        <taxon>metagenomes</taxon>
        <taxon>ecological metagenomes</taxon>
    </lineage>
</organism>
<dbReference type="Pfam" id="PF05534">
    <property type="entry name" value="HicB"/>
    <property type="match status" value="1"/>
</dbReference>
<evidence type="ECO:0000313" key="1">
    <source>
        <dbReference type="EMBL" id="VAW07079.1"/>
    </source>
</evidence>
<proteinExistence type="predicted"/>
<dbReference type="InterPro" id="IPR010985">
    <property type="entry name" value="Ribbon_hlx_hlx"/>
</dbReference>
<sequence>VILASLEPALRQATFLLAEQAAQEVSAQLPGYRIEVALRGGEPEIVVTEEPTEPLPTDEDLEARITVRLPPSLKSDLESAASVHGDSVNTFVIKTLATKASRRKNRRFTGTIDT</sequence>
<gene>
    <name evidence="1" type="ORF">MNBD_ACTINO02-1668</name>
</gene>
<reference evidence="1" key="1">
    <citation type="submission" date="2018-06" db="EMBL/GenBank/DDBJ databases">
        <authorList>
            <person name="Zhirakovskaya E."/>
        </authorList>
    </citation>
    <scope>NUCLEOTIDE SEQUENCE</scope>
</reference>
<feature type="non-terminal residue" evidence="1">
    <location>
        <position position="1"/>
    </location>
</feature>
<name>A0A3B0T410_9ZZZZ</name>
<dbReference type="InterPro" id="IPR013321">
    <property type="entry name" value="Arc_rbn_hlx_hlx"/>
</dbReference>
<accession>A0A3B0T410</accession>
<protein>
    <recommendedName>
        <fullName evidence="2">Arc-like DNA binding domain-containing protein</fullName>
    </recommendedName>
</protein>
<dbReference type="EMBL" id="UOEK01000381">
    <property type="protein sequence ID" value="VAW07079.1"/>
    <property type="molecule type" value="Genomic_DNA"/>
</dbReference>
<dbReference type="Gene3D" id="1.10.1220.10">
    <property type="entry name" value="Met repressor-like"/>
    <property type="match status" value="1"/>
</dbReference>
<dbReference type="GO" id="GO:0006355">
    <property type="term" value="P:regulation of DNA-templated transcription"/>
    <property type="evidence" value="ECO:0007669"/>
    <property type="project" value="InterPro"/>
</dbReference>
<dbReference type="InterPro" id="IPR008651">
    <property type="entry name" value="Uncharacterised_HicB"/>
</dbReference>
<evidence type="ECO:0008006" key="2">
    <source>
        <dbReference type="Google" id="ProtNLM"/>
    </source>
</evidence>
<dbReference type="SUPFAM" id="SSF47598">
    <property type="entry name" value="Ribbon-helix-helix"/>
    <property type="match status" value="1"/>
</dbReference>
<dbReference type="AlphaFoldDB" id="A0A3B0T410"/>